<name>A0A395JN92_9GAMM</name>
<evidence type="ECO:0000256" key="1">
    <source>
        <dbReference type="SAM" id="SignalP"/>
    </source>
</evidence>
<dbReference type="InParanoid" id="A0A395JN92"/>
<dbReference type="Proteomes" id="UP000253083">
    <property type="component" value="Unassembled WGS sequence"/>
</dbReference>
<gene>
    <name evidence="2" type="ORF">DFR28_102473</name>
</gene>
<feature type="chain" id="PRO_5017221643" evidence="1">
    <location>
        <begin position="36"/>
        <end position="659"/>
    </location>
</feature>
<dbReference type="EMBL" id="QNRT01000002">
    <property type="protein sequence ID" value="RBP51054.1"/>
    <property type="molecule type" value="Genomic_DNA"/>
</dbReference>
<dbReference type="Gene3D" id="2.60.40.10">
    <property type="entry name" value="Immunoglobulins"/>
    <property type="match status" value="2"/>
</dbReference>
<comment type="caution">
    <text evidence="2">The sequence shown here is derived from an EMBL/GenBank/DDBJ whole genome shotgun (WGS) entry which is preliminary data.</text>
</comment>
<keyword evidence="1" id="KW-0732">Signal</keyword>
<dbReference type="InterPro" id="IPR013783">
    <property type="entry name" value="Ig-like_fold"/>
</dbReference>
<accession>A0A395JN92</accession>
<organism evidence="2 3">
    <name type="scientific">Arenicella xantha</name>
    <dbReference type="NCBI Taxonomy" id="644221"/>
    <lineage>
        <taxon>Bacteria</taxon>
        <taxon>Pseudomonadati</taxon>
        <taxon>Pseudomonadota</taxon>
        <taxon>Gammaproteobacteria</taxon>
        <taxon>Arenicellales</taxon>
        <taxon>Arenicellaceae</taxon>
        <taxon>Arenicella</taxon>
    </lineage>
</organism>
<sequence>MNYSSTYKNGSTKRVGLLISLLLATTLSFSTSAFGQQDTRALTAVISLLLFDGPTAPNLQSFPEPIFYTTDGPITLSVGNTGGPDITDCSVSPALPQGLSIQISADAKTCEIVGTPGTTHPETEFTITATNAVGSDLTTVSLIIFNGPAILHGFITYDRIAAISTPSTALDYANITQQPVRGATIELLDSANTVLQTKETLANGEYLFDIPQNQPVRLRVRAELLKTSGAQYDVKVVDNTSADALYTLAETSPSLISATGTRNLNANAGWGQSSYTGVRAAAPFAILDSIYEAISDIVNVDPSVVFPPLVVNWSVNNAPTSPQNLAAGAIGTSFYGDGKLYILGKENSDTDEFDDHIILHEWGHYFEDKLSRSDSPGGDHGDADRVDMRVAFGEGFGNALSGIITDDPIYVDTSGSEQASGFIIDVEQNSWTNPGWYSEGSVQSILYDLYDSADDGPDTVSLGLAPIYNVLVNEQKNSPVYTSIFSFISALKANNAAQAAGISAIVDGQSIVGSTIDATGSTETNNADVANNVLPVYTSITVGGSAVNVCTITQFNSGSDGNKLSNYRFLTFNVPFDGNYTVEASKTPSTNQGMDTDPELDIVHNGVSKFKGNSTDVDFEQATGALTSGDHVMSINDYNIENGASGVACFDISIFSSPN</sequence>
<evidence type="ECO:0000313" key="3">
    <source>
        <dbReference type="Proteomes" id="UP000253083"/>
    </source>
</evidence>
<proteinExistence type="predicted"/>
<keyword evidence="3" id="KW-1185">Reference proteome</keyword>
<dbReference type="AlphaFoldDB" id="A0A395JN92"/>
<feature type="signal peptide" evidence="1">
    <location>
        <begin position="1"/>
        <end position="35"/>
    </location>
</feature>
<reference evidence="2 3" key="1">
    <citation type="submission" date="2018-06" db="EMBL/GenBank/DDBJ databases">
        <title>Genomic Encyclopedia of Type Strains, Phase IV (KMG-IV): sequencing the most valuable type-strain genomes for metagenomic binning, comparative biology and taxonomic classification.</title>
        <authorList>
            <person name="Goeker M."/>
        </authorList>
    </citation>
    <scope>NUCLEOTIDE SEQUENCE [LARGE SCALE GENOMIC DNA]</scope>
    <source>
        <strain evidence="2 3">DSM 24032</strain>
    </source>
</reference>
<protein>
    <submittedName>
        <fullName evidence="2">Uncharacterized protein</fullName>
    </submittedName>
</protein>
<dbReference type="RefSeq" id="WP_113953855.1">
    <property type="nucleotide sequence ID" value="NZ_QNRT01000002.1"/>
</dbReference>
<evidence type="ECO:0000313" key="2">
    <source>
        <dbReference type="EMBL" id="RBP51054.1"/>
    </source>
</evidence>
<dbReference type="OrthoDB" id="5699193at2"/>